<dbReference type="STRING" id="1075417.SAMN05421823_102635"/>
<evidence type="ECO:0000313" key="2">
    <source>
        <dbReference type="EMBL" id="SDK39665.1"/>
    </source>
</evidence>
<evidence type="ECO:0008006" key="4">
    <source>
        <dbReference type="Google" id="ProtNLM"/>
    </source>
</evidence>
<dbReference type="OrthoDB" id="1525231at2"/>
<evidence type="ECO:0000313" key="3">
    <source>
        <dbReference type="Proteomes" id="UP000198510"/>
    </source>
</evidence>
<keyword evidence="1" id="KW-0812">Transmembrane</keyword>
<dbReference type="RefSeq" id="WP_089680454.1">
    <property type="nucleotide sequence ID" value="NZ_FNFO01000002.1"/>
</dbReference>
<organism evidence="2 3">
    <name type="scientific">Catalinimonas alkaloidigena</name>
    <dbReference type="NCBI Taxonomy" id="1075417"/>
    <lineage>
        <taxon>Bacteria</taxon>
        <taxon>Pseudomonadati</taxon>
        <taxon>Bacteroidota</taxon>
        <taxon>Cytophagia</taxon>
        <taxon>Cytophagales</taxon>
        <taxon>Catalimonadaceae</taxon>
        <taxon>Catalinimonas</taxon>
    </lineage>
</organism>
<feature type="transmembrane region" description="Helical" evidence="1">
    <location>
        <begin position="54"/>
        <end position="71"/>
    </location>
</feature>
<reference evidence="2 3" key="1">
    <citation type="submission" date="2016-10" db="EMBL/GenBank/DDBJ databases">
        <authorList>
            <person name="de Groot N.N."/>
        </authorList>
    </citation>
    <scope>NUCLEOTIDE SEQUENCE [LARGE SCALE GENOMIC DNA]</scope>
    <source>
        <strain evidence="2 3">DSM 25186</strain>
    </source>
</reference>
<dbReference type="AlphaFoldDB" id="A0A1G9BLC2"/>
<keyword evidence="3" id="KW-1185">Reference proteome</keyword>
<evidence type="ECO:0000256" key="1">
    <source>
        <dbReference type="SAM" id="Phobius"/>
    </source>
</evidence>
<proteinExistence type="predicted"/>
<keyword evidence="1" id="KW-1133">Transmembrane helix</keyword>
<keyword evidence="1" id="KW-0472">Membrane</keyword>
<dbReference type="Proteomes" id="UP000198510">
    <property type="component" value="Unassembled WGS sequence"/>
</dbReference>
<feature type="transmembrane region" description="Helical" evidence="1">
    <location>
        <begin position="92"/>
        <end position="115"/>
    </location>
</feature>
<feature type="transmembrane region" description="Helical" evidence="1">
    <location>
        <begin position="29"/>
        <end position="48"/>
    </location>
</feature>
<gene>
    <name evidence="2" type="ORF">SAMN05421823_102635</name>
</gene>
<protein>
    <recommendedName>
        <fullName evidence="4">Transmembrane protein</fullName>
    </recommendedName>
</protein>
<dbReference type="EMBL" id="FNFO01000002">
    <property type="protein sequence ID" value="SDK39665.1"/>
    <property type="molecule type" value="Genomic_DNA"/>
</dbReference>
<accession>A0A1G9BLC2</accession>
<sequence>MTHPRAIPFATFGLTFVGSAVLLMMTYHWWILVVVAFVAGLWLGRTAWSTFWQAFWAVALLWGSYVCYLHLRTEGILTGRIAALFSLPIPELMIAVAAVVGGVAAGLGALSGYYLRMTFTNKRPPSVYQPT</sequence>
<name>A0A1G9BLC2_9BACT</name>